<dbReference type="InterPro" id="IPR001667">
    <property type="entry name" value="DDH_dom"/>
</dbReference>
<protein>
    <submittedName>
        <fullName evidence="3">DHH family phosphoesterase</fullName>
    </submittedName>
</protein>
<dbReference type="Gene3D" id="3.10.310.30">
    <property type="match status" value="1"/>
</dbReference>
<dbReference type="PANTHER" id="PTHR47618:SF1">
    <property type="entry name" value="BIFUNCTIONAL OLIGORIBONUCLEASE AND PAP PHOSPHATASE NRNA"/>
    <property type="match status" value="1"/>
</dbReference>
<feature type="domain" description="DHHA1" evidence="2">
    <location>
        <begin position="245"/>
        <end position="322"/>
    </location>
</feature>
<dbReference type="SUPFAM" id="SSF64182">
    <property type="entry name" value="DHH phosphoesterases"/>
    <property type="match status" value="1"/>
</dbReference>
<dbReference type="Gene3D" id="3.90.1640.10">
    <property type="entry name" value="inorganic pyrophosphatase (n-terminal core)"/>
    <property type="match status" value="1"/>
</dbReference>
<dbReference type="Pfam" id="PF01368">
    <property type="entry name" value="DHH"/>
    <property type="match status" value="1"/>
</dbReference>
<sequence length="335" mass="37758">MDSLRQLIRQPSHVVIVTHKNPDGDALGSTLALAAVLNKLLHNVKVVLPNDFPPVFNFLPGIEKVIIGEMNPEEAVAAFEQADLIFCLDFNSLDRIDRFGLDVMASRAIKVLIDHHIDPEPFADFSISKTEASSTAELIYDFLLDMGLDKYVDIPVAEAIYTGILMDTGSFRYGTNPRVFEISAELKRLGMDDYMLQIRLFNSMTEKQLKLLGYCLANRMELMSEHQAGIIWLDKEDYKKWSIGRGDTEGIVNYILMVRNMKLAVFITEQQNVTKLSFRSKGNINVQEICHNYFNGGGHRNASGGQIKASIEDTLAKVKEIIPLTMNAYQLQHEQ</sequence>
<dbReference type="InterPro" id="IPR051319">
    <property type="entry name" value="Oligoribo/pAp-PDE_c-di-AMP_PDE"/>
</dbReference>
<dbReference type="InterPro" id="IPR038763">
    <property type="entry name" value="DHH_sf"/>
</dbReference>
<dbReference type="PANTHER" id="PTHR47618">
    <property type="entry name" value="BIFUNCTIONAL OLIGORIBONUCLEASE AND PAP PHOSPHATASE NRNA"/>
    <property type="match status" value="1"/>
</dbReference>
<accession>A0A9D7SSH7</accession>
<organism evidence="3 4">
    <name type="scientific">Candidatus Opimibacter skivensis</name>
    <dbReference type="NCBI Taxonomy" id="2982028"/>
    <lineage>
        <taxon>Bacteria</taxon>
        <taxon>Pseudomonadati</taxon>
        <taxon>Bacteroidota</taxon>
        <taxon>Saprospiria</taxon>
        <taxon>Saprospirales</taxon>
        <taxon>Saprospiraceae</taxon>
        <taxon>Candidatus Opimibacter</taxon>
    </lineage>
</organism>
<evidence type="ECO:0000313" key="4">
    <source>
        <dbReference type="Proteomes" id="UP000808337"/>
    </source>
</evidence>
<dbReference type="Proteomes" id="UP000808337">
    <property type="component" value="Unassembled WGS sequence"/>
</dbReference>
<comment type="caution">
    <text evidence="3">The sequence shown here is derived from an EMBL/GenBank/DDBJ whole genome shotgun (WGS) entry which is preliminary data.</text>
</comment>
<proteinExistence type="predicted"/>
<evidence type="ECO:0000313" key="3">
    <source>
        <dbReference type="EMBL" id="MBK9981451.1"/>
    </source>
</evidence>
<name>A0A9D7SSH7_9BACT</name>
<reference evidence="3 4" key="1">
    <citation type="submission" date="2020-10" db="EMBL/GenBank/DDBJ databases">
        <title>Connecting structure to function with the recovery of over 1000 high-quality activated sludge metagenome-assembled genomes encoding full-length rRNA genes using long-read sequencing.</title>
        <authorList>
            <person name="Singleton C.M."/>
            <person name="Petriglieri F."/>
            <person name="Kristensen J.M."/>
            <person name="Kirkegaard R.H."/>
            <person name="Michaelsen T.Y."/>
            <person name="Andersen M.H."/>
            <person name="Karst S.M."/>
            <person name="Dueholm M.S."/>
            <person name="Nielsen P.H."/>
            <person name="Albertsen M."/>
        </authorList>
    </citation>
    <scope>NUCLEOTIDE SEQUENCE [LARGE SCALE GENOMIC DNA]</scope>
    <source>
        <strain evidence="3">Ribe_18-Q3-R11-54_MAXAC.273</strain>
    </source>
</reference>
<dbReference type="Pfam" id="PF02272">
    <property type="entry name" value="DHHA1"/>
    <property type="match status" value="1"/>
</dbReference>
<feature type="domain" description="DDH" evidence="1">
    <location>
        <begin position="14"/>
        <end position="164"/>
    </location>
</feature>
<dbReference type="InterPro" id="IPR003156">
    <property type="entry name" value="DHHA1_dom"/>
</dbReference>
<gene>
    <name evidence="3" type="ORF">IPP15_03325</name>
</gene>
<evidence type="ECO:0000259" key="2">
    <source>
        <dbReference type="Pfam" id="PF02272"/>
    </source>
</evidence>
<dbReference type="GO" id="GO:0003676">
    <property type="term" value="F:nucleic acid binding"/>
    <property type="evidence" value="ECO:0007669"/>
    <property type="project" value="InterPro"/>
</dbReference>
<evidence type="ECO:0000259" key="1">
    <source>
        <dbReference type="Pfam" id="PF01368"/>
    </source>
</evidence>
<dbReference type="AlphaFoldDB" id="A0A9D7SSH7"/>
<dbReference type="EMBL" id="JADKGY010000001">
    <property type="protein sequence ID" value="MBK9981451.1"/>
    <property type="molecule type" value="Genomic_DNA"/>
</dbReference>